<dbReference type="SUPFAM" id="SSF54862">
    <property type="entry name" value="4Fe-4S ferredoxins"/>
    <property type="match status" value="1"/>
</dbReference>
<dbReference type="GO" id="GO:0016491">
    <property type="term" value="F:oxidoreductase activity"/>
    <property type="evidence" value="ECO:0007669"/>
    <property type="project" value="UniProtKB-KW"/>
</dbReference>
<keyword evidence="1" id="KW-0004">4Fe-4S</keyword>
<dbReference type="Gene3D" id="3.30.70.2500">
    <property type="match status" value="1"/>
</dbReference>
<feature type="domain" description="Nitrite/sulphite reductase 4Fe-4S" evidence="7">
    <location>
        <begin position="150"/>
        <end position="369"/>
    </location>
</feature>
<dbReference type="Proteomes" id="UP000657075">
    <property type="component" value="Unassembled WGS sequence"/>
</dbReference>
<dbReference type="SUPFAM" id="SSF56014">
    <property type="entry name" value="Nitrite and sulphite reductase 4Fe-4S domain-like"/>
    <property type="match status" value="1"/>
</dbReference>
<reference evidence="11" key="3">
    <citation type="submission" date="2022-09" db="EMBL/GenBank/DDBJ databases">
        <title>Complete genome sequence of Vulcanisaeta souniana.</title>
        <authorList>
            <person name="Kato S."/>
            <person name="Itoh T."/>
            <person name="Ohkuma M."/>
        </authorList>
    </citation>
    <scope>NUCLEOTIDE SEQUENCE [LARGE SCALE GENOMIC DNA]</scope>
    <source>
        <strain evidence="11">JCM 11219</strain>
    </source>
</reference>
<evidence type="ECO:0000259" key="7">
    <source>
        <dbReference type="Pfam" id="PF01077"/>
    </source>
</evidence>
<dbReference type="GO" id="GO:0051539">
    <property type="term" value="F:4 iron, 4 sulfur cluster binding"/>
    <property type="evidence" value="ECO:0007669"/>
    <property type="project" value="UniProtKB-KW"/>
</dbReference>
<evidence type="ECO:0000313" key="9">
    <source>
        <dbReference type="EMBL" id="GGI77400.1"/>
    </source>
</evidence>
<dbReference type="EMBL" id="AP026830">
    <property type="protein sequence ID" value="BDR93468.1"/>
    <property type="molecule type" value="Genomic_DNA"/>
</dbReference>
<accession>A0A830EEF9</accession>
<evidence type="ECO:0000256" key="5">
    <source>
        <dbReference type="ARBA" id="ARBA00023004"/>
    </source>
</evidence>
<evidence type="ECO:0000256" key="6">
    <source>
        <dbReference type="ARBA" id="ARBA00023014"/>
    </source>
</evidence>
<name>A0A830EEF9_9CREN</name>
<dbReference type="Proteomes" id="UP001060771">
    <property type="component" value="Chromosome"/>
</dbReference>
<dbReference type="Pfam" id="PF01077">
    <property type="entry name" value="NIR_SIR"/>
    <property type="match status" value="1"/>
</dbReference>
<organism evidence="9 10">
    <name type="scientific">Vulcanisaeta souniana JCM 11219</name>
    <dbReference type="NCBI Taxonomy" id="1293586"/>
    <lineage>
        <taxon>Archaea</taxon>
        <taxon>Thermoproteota</taxon>
        <taxon>Thermoprotei</taxon>
        <taxon>Thermoproteales</taxon>
        <taxon>Thermoproteaceae</taxon>
        <taxon>Vulcanisaeta</taxon>
    </lineage>
</organism>
<dbReference type="SUPFAM" id="SSF55124">
    <property type="entry name" value="Nitrite/Sulfite reductase N-terminal domain-like"/>
    <property type="match status" value="1"/>
</dbReference>
<evidence type="ECO:0000256" key="1">
    <source>
        <dbReference type="ARBA" id="ARBA00022485"/>
    </source>
</evidence>
<gene>
    <name evidence="9" type="ORF">GCM10007112_12710</name>
    <name evidence="8" type="ORF">Vsou_25610</name>
</gene>
<proteinExistence type="predicted"/>
<reference evidence="9" key="2">
    <citation type="submission" date="2020-09" db="EMBL/GenBank/DDBJ databases">
        <authorList>
            <person name="Sun Q."/>
            <person name="Ohkuma M."/>
        </authorList>
    </citation>
    <scope>NUCLEOTIDE SEQUENCE</scope>
    <source>
        <strain evidence="9">JCM 11219</strain>
    </source>
</reference>
<dbReference type="GeneID" id="76208099"/>
<dbReference type="RefSeq" id="WP_188603185.1">
    <property type="nucleotide sequence ID" value="NZ_AP026830.1"/>
</dbReference>
<dbReference type="InterPro" id="IPR006067">
    <property type="entry name" value="NO2/SO3_Rdtase_4Fe4S_dom"/>
</dbReference>
<protein>
    <submittedName>
        <fullName evidence="9">Sulfite reductase, dissimilatory-type subunit alpha</fullName>
    </submittedName>
</protein>
<keyword evidence="6" id="KW-0411">Iron-sulfur</keyword>
<dbReference type="GO" id="GO:0020037">
    <property type="term" value="F:heme binding"/>
    <property type="evidence" value="ECO:0007669"/>
    <property type="project" value="InterPro"/>
</dbReference>
<keyword evidence="3" id="KW-0479">Metal-binding</keyword>
<evidence type="ECO:0000256" key="4">
    <source>
        <dbReference type="ARBA" id="ARBA00023002"/>
    </source>
</evidence>
<dbReference type="OrthoDB" id="15347at2157"/>
<keyword evidence="11" id="KW-1185">Reference proteome</keyword>
<evidence type="ECO:0000256" key="3">
    <source>
        <dbReference type="ARBA" id="ARBA00022723"/>
    </source>
</evidence>
<evidence type="ECO:0000313" key="10">
    <source>
        <dbReference type="Proteomes" id="UP000657075"/>
    </source>
</evidence>
<keyword evidence="4" id="KW-0560">Oxidoreductase</keyword>
<dbReference type="Gene3D" id="6.10.140.1420">
    <property type="match status" value="1"/>
</dbReference>
<evidence type="ECO:0000256" key="2">
    <source>
        <dbReference type="ARBA" id="ARBA00022617"/>
    </source>
</evidence>
<dbReference type="PANTHER" id="PTHR32439:SF9">
    <property type="entry name" value="BLR3264 PROTEIN"/>
    <property type="match status" value="1"/>
</dbReference>
<dbReference type="InterPro" id="IPR045854">
    <property type="entry name" value="NO2/SO3_Rdtase_4Fe4S_sf"/>
</dbReference>
<keyword evidence="5" id="KW-0408">Iron</keyword>
<evidence type="ECO:0000313" key="8">
    <source>
        <dbReference type="EMBL" id="BDR93468.1"/>
    </source>
</evidence>
<reference evidence="9" key="1">
    <citation type="journal article" date="2014" name="Int. J. Syst. Evol. Microbiol.">
        <title>Complete genome sequence of Corynebacterium casei LMG S-19264T (=DSM 44701T), isolated from a smear-ripened cheese.</title>
        <authorList>
            <consortium name="US DOE Joint Genome Institute (JGI-PGF)"/>
            <person name="Walter F."/>
            <person name="Albersmeier A."/>
            <person name="Kalinowski J."/>
            <person name="Ruckert C."/>
        </authorList>
    </citation>
    <scope>NUCLEOTIDE SEQUENCE</scope>
    <source>
        <strain evidence="9">JCM 11219</strain>
    </source>
</reference>
<dbReference type="InterPro" id="IPR036136">
    <property type="entry name" value="Nit/Sulf_reduc_fer-like_dom_sf"/>
</dbReference>
<reference evidence="8" key="4">
    <citation type="journal article" date="2023" name="Microbiol. Resour. Announc.">
        <title>Complete Genome Sequence of Vulcanisaeta souniana Strain IC-059, a Hyperthermophilic Archaeon Isolated from Hot Spring Water in Japan.</title>
        <authorList>
            <person name="Kato S."/>
            <person name="Itoh T."/>
            <person name="Wu L."/>
            <person name="Ma J."/>
            <person name="Ohkuma M."/>
        </authorList>
    </citation>
    <scope>NUCLEOTIDE SEQUENCE</scope>
    <source>
        <strain evidence="8">JCM 11219</strain>
    </source>
</reference>
<dbReference type="Gene3D" id="3.30.70.20">
    <property type="match status" value="1"/>
</dbReference>
<dbReference type="PANTHER" id="PTHR32439">
    <property type="entry name" value="FERREDOXIN--NITRITE REDUCTASE, CHLOROPLASTIC"/>
    <property type="match status" value="1"/>
</dbReference>
<dbReference type="Gene3D" id="3.30.413.10">
    <property type="entry name" value="Sulfite Reductase Hemoprotein, domain 1"/>
    <property type="match status" value="1"/>
</dbReference>
<dbReference type="InterPro" id="IPR051329">
    <property type="entry name" value="NIR_SIR_4Fe-4S"/>
</dbReference>
<sequence>MGTETVQKASDLERGMKMLEYLERGPWPSYVTELKRTKYPIEAYAEGLARKYTPWLSGSFRVRYVFSGILARRSRDGKFVEIHFRTYAPAGRFYSTSYLRKVVEVAKRYGIGLMEFGGNTGALVLNMIAEKADEAVDAIRTIMGSDVGGSGDTFREFYACPGPALCEFALYDTLHAMDYIRSHPAFYRYLNTQMFPYKIKFKFSGCPMDCATANSRADFALIGTWVGAPEVDQGLFRKMVEEGKINPKEIVDSCPSKAISWNEEKKELNIDGSKCLKAMNCIKKAFPAIRPGRNRKIALLVGAHIQGHFGPKLARAVALLDSVEEIVPFATELINKYMELAPRRHRIGDMIIRRGFKVISEVADKTLPNKTRGTPSSHLRISIGTNLTDDEREMYENWAKQVTSEYFGGGSGSR</sequence>
<keyword evidence="2" id="KW-0349">Heme</keyword>
<evidence type="ECO:0000313" key="11">
    <source>
        <dbReference type="Proteomes" id="UP001060771"/>
    </source>
</evidence>
<dbReference type="EMBL" id="BMNM01000004">
    <property type="protein sequence ID" value="GGI77400.1"/>
    <property type="molecule type" value="Genomic_DNA"/>
</dbReference>
<dbReference type="AlphaFoldDB" id="A0A830EEF9"/>
<dbReference type="GO" id="GO:0046872">
    <property type="term" value="F:metal ion binding"/>
    <property type="evidence" value="ECO:0007669"/>
    <property type="project" value="UniProtKB-KW"/>
</dbReference>